<keyword evidence="4" id="KW-1185">Reference proteome</keyword>
<gene>
    <name evidence="3" type="ORF">BXY75_3233</name>
</gene>
<reference evidence="3 4" key="1">
    <citation type="submission" date="2018-10" db="EMBL/GenBank/DDBJ databases">
        <title>Genomic Encyclopedia of Archaeal and Bacterial Type Strains, Phase II (KMG-II): from individual species to whole genera.</title>
        <authorList>
            <person name="Goeker M."/>
        </authorList>
    </citation>
    <scope>NUCLEOTIDE SEQUENCE [LARGE SCALE GENOMIC DNA]</scope>
    <source>
        <strain evidence="3 4">DSM 23424</strain>
    </source>
</reference>
<feature type="signal peptide" evidence="1">
    <location>
        <begin position="1"/>
        <end position="20"/>
    </location>
</feature>
<dbReference type="AlphaFoldDB" id="A0A3L9YBJ0"/>
<evidence type="ECO:0000259" key="2">
    <source>
        <dbReference type="Pfam" id="PF09832"/>
    </source>
</evidence>
<evidence type="ECO:0000313" key="4">
    <source>
        <dbReference type="Proteomes" id="UP000271339"/>
    </source>
</evidence>
<dbReference type="InterPro" id="IPR018637">
    <property type="entry name" value="DUF2059"/>
</dbReference>
<dbReference type="EMBL" id="REFC01000016">
    <property type="protein sequence ID" value="RMA56720.1"/>
    <property type="molecule type" value="Genomic_DNA"/>
</dbReference>
<sequence>MKIRLTILLLMCSICFTLSAQGDSFQLSIIEYLNNNGTETQYKNAYEEMFEVLKKQFTVPEVPESVWTELKSDKQESLKEIIAFLTFAYRKHFTETEIEEMASFYKTAAAQKLVNRAQELSNEDNDQIMAFFNSDIGKKIEAKRPELSVDIAEISGHWSRELFAEKMGVLVKKGYSPEQ</sequence>
<evidence type="ECO:0000313" key="3">
    <source>
        <dbReference type="EMBL" id="RMA56720.1"/>
    </source>
</evidence>
<dbReference type="Pfam" id="PF09832">
    <property type="entry name" value="DUF2059"/>
    <property type="match status" value="1"/>
</dbReference>
<organism evidence="3 4">
    <name type="scientific">Ulvibacter antarcticus</name>
    <dbReference type="NCBI Taxonomy" id="442714"/>
    <lineage>
        <taxon>Bacteria</taxon>
        <taxon>Pseudomonadati</taxon>
        <taxon>Bacteroidota</taxon>
        <taxon>Flavobacteriia</taxon>
        <taxon>Flavobacteriales</taxon>
        <taxon>Flavobacteriaceae</taxon>
        <taxon>Ulvibacter</taxon>
    </lineage>
</organism>
<keyword evidence="1" id="KW-0732">Signal</keyword>
<feature type="chain" id="PRO_5018085813" description="DUF2059 domain-containing protein" evidence="1">
    <location>
        <begin position="21"/>
        <end position="179"/>
    </location>
</feature>
<dbReference type="RefSeq" id="WP_170152913.1">
    <property type="nucleotide sequence ID" value="NZ_REFC01000016.1"/>
</dbReference>
<protein>
    <recommendedName>
        <fullName evidence="2">DUF2059 domain-containing protein</fullName>
    </recommendedName>
</protein>
<accession>A0A3L9YBJ0</accession>
<comment type="caution">
    <text evidence="3">The sequence shown here is derived from an EMBL/GenBank/DDBJ whole genome shotgun (WGS) entry which is preliminary data.</text>
</comment>
<proteinExistence type="predicted"/>
<dbReference type="Proteomes" id="UP000271339">
    <property type="component" value="Unassembled WGS sequence"/>
</dbReference>
<evidence type="ECO:0000256" key="1">
    <source>
        <dbReference type="SAM" id="SignalP"/>
    </source>
</evidence>
<feature type="domain" description="DUF2059" evidence="2">
    <location>
        <begin position="87"/>
        <end position="126"/>
    </location>
</feature>
<name>A0A3L9YBJ0_9FLAO</name>